<name>A0A927ATU6_9BACT</name>
<sequence>MDTVTPQPELAIDIALNTNSRYSSGSIAETAWFAISQYRDIQVQAMATEIGRGDFEAAEGHHDILHQCDGILEQIALKAINLAQHNYWLTPEQLRHNPFDQAEINKRLDQDKQSFLEKYELTPKSTGAH</sequence>
<proteinExistence type="predicted"/>
<gene>
    <name evidence="1" type="ORF">IC229_27640</name>
</gene>
<dbReference type="Proteomes" id="UP000598820">
    <property type="component" value="Unassembled WGS sequence"/>
</dbReference>
<dbReference type="AlphaFoldDB" id="A0A927ATU6"/>
<dbReference type="EMBL" id="JACWZY010000031">
    <property type="protein sequence ID" value="MBD2704445.1"/>
    <property type="molecule type" value="Genomic_DNA"/>
</dbReference>
<comment type="caution">
    <text evidence="1">The sequence shown here is derived from an EMBL/GenBank/DDBJ whole genome shotgun (WGS) entry which is preliminary data.</text>
</comment>
<protein>
    <submittedName>
        <fullName evidence="1">Uncharacterized protein</fullName>
    </submittedName>
</protein>
<accession>A0A927ATU6</accession>
<reference evidence="1" key="1">
    <citation type="submission" date="2020-09" db="EMBL/GenBank/DDBJ databases">
        <authorList>
            <person name="Kim M.K."/>
        </authorList>
    </citation>
    <scope>NUCLEOTIDE SEQUENCE</scope>
    <source>
        <strain evidence="1">BT702</strain>
    </source>
</reference>
<evidence type="ECO:0000313" key="1">
    <source>
        <dbReference type="EMBL" id="MBD2704445.1"/>
    </source>
</evidence>
<evidence type="ECO:0000313" key="2">
    <source>
        <dbReference type="Proteomes" id="UP000598820"/>
    </source>
</evidence>
<keyword evidence="2" id="KW-1185">Reference proteome</keyword>
<organism evidence="1 2">
    <name type="scientific">Spirosoma profusum</name>
    <dbReference type="NCBI Taxonomy" id="2771354"/>
    <lineage>
        <taxon>Bacteria</taxon>
        <taxon>Pseudomonadati</taxon>
        <taxon>Bacteroidota</taxon>
        <taxon>Cytophagia</taxon>
        <taxon>Cytophagales</taxon>
        <taxon>Cytophagaceae</taxon>
        <taxon>Spirosoma</taxon>
    </lineage>
</organism>